<sequence>MAPPFTYIPNKGTRKAPNTPSNPIVINATKFKNKGLEAFVQFLKGHPLRYALTGCIVSFVLKHVWEFYYALTYDQQSDTIQVTIKNINYVVLFTVEAIRDALRLPNLIQYSNISSNDQCTQVLANSGYDPSKQDNQPGLVL</sequence>
<evidence type="ECO:0000313" key="1">
    <source>
        <dbReference type="EMBL" id="CAI9287656.1"/>
    </source>
</evidence>
<dbReference type="AlphaFoldDB" id="A0AA35Z8D4"/>
<dbReference type="Proteomes" id="UP001177003">
    <property type="component" value="Chromosome 5"/>
</dbReference>
<reference evidence="1" key="1">
    <citation type="submission" date="2023-04" db="EMBL/GenBank/DDBJ databases">
        <authorList>
            <person name="Vijverberg K."/>
            <person name="Xiong W."/>
            <person name="Schranz E."/>
        </authorList>
    </citation>
    <scope>NUCLEOTIDE SEQUENCE</scope>
</reference>
<keyword evidence="2" id="KW-1185">Reference proteome</keyword>
<dbReference type="EMBL" id="OX465081">
    <property type="protein sequence ID" value="CAI9287656.1"/>
    <property type="molecule type" value="Genomic_DNA"/>
</dbReference>
<accession>A0AA35Z8D4</accession>
<protein>
    <submittedName>
        <fullName evidence="1">Uncharacterized protein</fullName>
    </submittedName>
</protein>
<organism evidence="1 2">
    <name type="scientific">Lactuca saligna</name>
    <name type="common">Willowleaf lettuce</name>
    <dbReference type="NCBI Taxonomy" id="75948"/>
    <lineage>
        <taxon>Eukaryota</taxon>
        <taxon>Viridiplantae</taxon>
        <taxon>Streptophyta</taxon>
        <taxon>Embryophyta</taxon>
        <taxon>Tracheophyta</taxon>
        <taxon>Spermatophyta</taxon>
        <taxon>Magnoliopsida</taxon>
        <taxon>eudicotyledons</taxon>
        <taxon>Gunneridae</taxon>
        <taxon>Pentapetalae</taxon>
        <taxon>asterids</taxon>
        <taxon>campanulids</taxon>
        <taxon>Asterales</taxon>
        <taxon>Asteraceae</taxon>
        <taxon>Cichorioideae</taxon>
        <taxon>Cichorieae</taxon>
        <taxon>Lactucinae</taxon>
        <taxon>Lactuca</taxon>
    </lineage>
</organism>
<evidence type="ECO:0000313" key="2">
    <source>
        <dbReference type="Proteomes" id="UP001177003"/>
    </source>
</evidence>
<gene>
    <name evidence="1" type="ORF">LSALG_LOCUS27006</name>
</gene>
<name>A0AA35Z8D4_LACSI</name>
<proteinExistence type="predicted"/>